<proteinExistence type="inferred from homology"/>
<protein>
    <submittedName>
        <fullName evidence="5">TolC family protein</fullName>
    </submittedName>
</protein>
<feature type="region of interest" description="Disordered" evidence="3">
    <location>
        <begin position="104"/>
        <end position="134"/>
    </location>
</feature>
<gene>
    <name evidence="5" type="ORF">G3R48_02230</name>
</gene>
<feature type="chain" id="PRO_5045953718" evidence="4">
    <location>
        <begin position="18"/>
        <end position="470"/>
    </location>
</feature>
<feature type="signal peptide" evidence="4">
    <location>
        <begin position="1"/>
        <end position="17"/>
    </location>
</feature>
<dbReference type="PROSITE" id="PS51257">
    <property type="entry name" value="PROKAR_LIPOPROTEIN"/>
    <property type="match status" value="1"/>
</dbReference>
<dbReference type="Gene3D" id="2.20.200.10">
    <property type="entry name" value="Outer membrane efflux proteins (OEP)"/>
    <property type="match status" value="1"/>
</dbReference>
<evidence type="ECO:0000256" key="2">
    <source>
        <dbReference type="SAM" id="Coils"/>
    </source>
</evidence>
<comment type="similarity">
    <text evidence="1">Belongs to the outer membrane factor (OMF) (TC 1.B.17) family.</text>
</comment>
<dbReference type="RefSeq" id="WP_153660729.1">
    <property type="nucleotide sequence ID" value="NZ_JAAIKR010000001.1"/>
</dbReference>
<dbReference type="SUPFAM" id="SSF56954">
    <property type="entry name" value="Outer membrane efflux proteins (OEP)"/>
    <property type="match status" value="1"/>
</dbReference>
<feature type="compositionally biased region" description="Polar residues" evidence="3">
    <location>
        <begin position="112"/>
        <end position="131"/>
    </location>
</feature>
<accession>A0ABS5HZG0</accession>
<reference evidence="5 6" key="1">
    <citation type="submission" date="2020-02" db="EMBL/GenBank/DDBJ databases">
        <title>Shewanella WXL01 sp. nov., a marine bacterium isolated from green algae in Luhuitou Fringing Reef (Northern South China Sea).</title>
        <authorList>
            <person name="Wang X."/>
        </authorList>
    </citation>
    <scope>NUCLEOTIDE SEQUENCE [LARGE SCALE GENOMIC DNA]</scope>
    <source>
        <strain evidence="5 6">MCCC 1A01895</strain>
    </source>
</reference>
<dbReference type="Proteomes" id="UP000811844">
    <property type="component" value="Unassembled WGS sequence"/>
</dbReference>
<comment type="caution">
    <text evidence="5">The sequence shown here is derived from an EMBL/GenBank/DDBJ whole genome shotgun (WGS) entry which is preliminary data.</text>
</comment>
<evidence type="ECO:0000313" key="6">
    <source>
        <dbReference type="Proteomes" id="UP000811844"/>
    </source>
</evidence>
<name>A0ABS5HZG0_9GAMM</name>
<dbReference type="PANTHER" id="PTHR30203:SF25">
    <property type="entry name" value="OUTER MEMBRANE PROTEIN-RELATED"/>
    <property type="match status" value="1"/>
</dbReference>
<keyword evidence="4" id="KW-0732">Signal</keyword>
<dbReference type="Pfam" id="PF02321">
    <property type="entry name" value="OEP"/>
    <property type="match status" value="2"/>
</dbReference>
<evidence type="ECO:0000313" key="5">
    <source>
        <dbReference type="EMBL" id="MBR9726809.1"/>
    </source>
</evidence>
<feature type="coiled-coil region" evidence="2">
    <location>
        <begin position="390"/>
        <end position="417"/>
    </location>
</feature>
<keyword evidence="6" id="KW-1185">Reference proteome</keyword>
<organism evidence="5 6">
    <name type="scientific">Shewanella intestini</name>
    <dbReference type="NCBI Taxonomy" id="2017544"/>
    <lineage>
        <taxon>Bacteria</taxon>
        <taxon>Pseudomonadati</taxon>
        <taxon>Pseudomonadota</taxon>
        <taxon>Gammaproteobacteria</taxon>
        <taxon>Alteromonadales</taxon>
        <taxon>Shewanellaceae</taxon>
        <taxon>Shewanella</taxon>
    </lineage>
</organism>
<dbReference type="InterPro" id="IPR003423">
    <property type="entry name" value="OMP_efflux"/>
</dbReference>
<keyword evidence="2" id="KW-0175">Coiled coil</keyword>
<dbReference type="Gene3D" id="1.20.1600.10">
    <property type="entry name" value="Outer membrane efflux proteins (OEP)"/>
    <property type="match status" value="1"/>
</dbReference>
<evidence type="ECO:0000256" key="3">
    <source>
        <dbReference type="SAM" id="MobiDB-lite"/>
    </source>
</evidence>
<dbReference type="PANTHER" id="PTHR30203">
    <property type="entry name" value="OUTER MEMBRANE CATION EFFLUX PROTEIN"/>
    <property type="match status" value="1"/>
</dbReference>
<dbReference type="InterPro" id="IPR010131">
    <property type="entry name" value="MdtP/NodT-like"/>
</dbReference>
<sequence length="470" mass="51584">MKAITLALTSLSIAVLAGCTSAPLAQQQAQTTAVFTKQVSQDAMLQGLTEQSELAWWQQLDSPQLNTLVNQTLSGNQDLKAAAARLQAAIARLSAQNKTLWPQGDVQANGIRGNTSSTSNPNGQVQASTSAGGRLSWQPDLSGRLSALSAAAQAGANDQQGQYQTMVNALVSATVHGYLQWQNLHLREQITQSRLKNLEDSMAILQVQIKEGMATELAFDRTQAQYFEFKQQLPLIAIKRAQVEQTLAVLLNKQANQLNLTALTMTQYNALSLHVAVKSPQIAVMQRGDVQSAMQQLTQQSQIANSAARALYPDISLSAFAGIISAPGLNFDHSQSNWQITPTISWSLFSYPQLLAQLDNQTALTEASYHHYKQVLTEVLSTTELSLRTLERTKQQLDYANKRVNAAENALIQAQDSYQEGQQSYFELLNAQQDVLIAEQSQMIIHDQWLNAGVNVYSELSGKWASELLR</sequence>
<evidence type="ECO:0000256" key="4">
    <source>
        <dbReference type="SAM" id="SignalP"/>
    </source>
</evidence>
<evidence type="ECO:0000256" key="1">
    <source>
        <dbReference type="ARBA" id="ARBA00007613"/>
    </source>
</evidence>
<dbReference type="EMBL" id="JAAIKR010000001">
    <property type="protein sequence ID" value="MBR9726809.1"/>
    <property type="molecule type" value="Genomic_DNA"/>
</dbReference>